<reference evidence="4" key="1">
    <citation type="submission" date="2025-05" db="UniProtKB">
        <authorList>
            <consortium name="RefSeq"/>
        </authorList>
    </citation>
    <scope>NUCLEOTIDE SEQUENCE [LARGE SCALE GENOMIC DNA]</scope>
</reference>
<evidence type="ECO:0000313" key="5">
    <source>
        <dbReference type="RefSeq" id="XP_015882231.3"/>
    </source>
</evidence>
<evidence type="ECO:0000256" key="2">
    <source>
        <dbReference type="ARBA" id="ARBA00022679"/>
    </source>
</evidence>
<dbReference type="Pfam" id="PF02458">
    <property type="entry name" value="Transferase"/>
    <property type="match status" value="2"/>
</dbReference>
<sequence length="257" mass="28738">MEMKVEILSRNIITPASPTPNHLREYKLSLLYRFMNEHYGGIVFFYVSSPEEDYDPLEKSRSLQRSLSETLTHFYPLGGRFKDTSTIDCNDEETMLLVQLTMFECKGIAISFCLQHRFCDLSSVVTFIKSWSAIARGLGETAVLPDFVGSSLLPPKDLPPLPAVSISMVNRITTKLLFDATKIAALKSKASSSVPEILVRKTEQTEQLLLLTGRSGCCSYTQMHNLCSKNIIEILEPETVSAFSIFEFAEKNGTSSV</sequence>
<reference evidence="5" key="2">
    <citation type="submission" date="2025-08" db="UniProtKB">
        <authorList>
            <consortium name="RefSeq"/>
        </authorList>
    </citation>
    <scope>IDENTIFICATION</scope>
    <source>
        <tissue evidence="5">Seedling</tissue>
    </source>
</reference>
<dbReference type="InterPro" id="IPR023213">
    <property type="entry name" value="CAT-like_dom_sf"/>
</dbReference>
<keyword evidence="2" id="KW-0808">Transferase</keyword>
<dbReference type="PANTHER" id="PTHR31623">
    <property type="entry name" value="F21J9.9"/>
    <property type="match status" value="1"/>
</dbReference>
<gene>
    <name evidence="5" type="primary">LOC107418076</name>
</gene>
<proteinExistence type="inferred from homology"/>
<evidence type="ECO:0000256" key="3">
    <source>
        <dbReference type="ARBA" id="ARBA00023315"/>
    </source>
</evidence>
<keyword evidence="3" id="KW-0012">Acyltransferase</keyword>
<evidence type="ECO:0000256" key="1">
    <source>
        <dbReference type="ARBA" id="ARBA00009861"/>
    </source>
</evidence>
<dbReference type="KEGG" id="zju:107418076"/>
<keyword evidence="4" id="KW-1185">Reference proteome</keyword>
<name>A0A6P3ZNP1_ZIZJJ</name>
<dbReference type="GO" id="GO:0016746">
    <property type="term" value="F:acyltransferase activity"/>
    <property type="evidence" value="ECO:0007669"/>
    <property type="project" value="UniProtKB-KW"/>
</dbReference>
<dbReference type="AlphaFoldDB" id="A0A6P3ZNP1"/>
<dbReference type="Gene3D" id="3.30.559.10">
    <property type="entry name" value="Chloramphenicol acetyltransferase-like domain"/>
    <property type="match status" value="2"/>
</dbReference>
<comment type="similarity">
    <text evidence="1">Belongs to the plant acyltransferase family.</text>
</comment>
<dbReference type="InParanoid" id="A0A6P3ZNP1"/>
<accession>A0A6P3ZNP1</accession>
<dbReference type="GeneID" id="107418076"/>
<protein>
    <submittedName>
        <fullName evidence="5">Vinorine synthase</fullName>
    </submittedName>
</protein>
<dbReference type="RefSeq" id="XP_015882231.3">
    <property type="nucleotide sequence ID" value="XM_016026745.4"/>
</dbReference>
<evidence type="ECO:0000313" key="4">
    <source>
        <dbReference type="Proteomes" id="UP001652623"/>
    </source>
</evidence>
<organism evidence="4 5">
    <name type="scientific">Ziziphus jujuba</name>
    <name type="common">Chinese jujube</name>
    <name type="synonym">Ziziphus sativa</name>
    <dbReference type="NCBI Taxonomy" id="326968"/>
    <lineage>
        <taxon>Eukaryota</taxon>
        <taxon>Viridiplantae</taxon>
        <taxon>Streptophyta</taxon>
        <taxon>Embryophyta</taxon>
        <taxon>Tracheophyta</taxon>
        <taxon>Spermatophyta</taxon>
        <taxon>Magnoliopsida</taxon>
        <taxon>eudicotyledons</taxon>
        <taxon>Gunneridae</taxon>
        <taxon>Pentapetalae</taxon>
        <taxon>rosids</taxon>
        <taxon>fabids</taxon>
        <taxon>Rosales</taxon>
        <taxon>Rhamnaceae</taxon>
        <taxon>Paliureae</taxon>
        <taxon>Ziziphus</taxon>
    </lineage>
</organism>
<dbReference type="PANTHER" id="PTHR31623:SF122">
    <property type="entry name" value="HXXXD-TYPE ACYL-TRANSFERASE FAMILY PROTEIN"/>
    <property type="match status" value="1"/>
</dbReference>
<dbReference type="Proteomes" id="UP001652623">
    <property type="component" value="Chromosome 2"/>
</dbReference>